<dbReference type="Gene3D" id="3.30.1390.20">
    <property type="entry name" value="Ribosomal protein L30, ferredoxin-like fold domain"/>
    <property type="match status" value="1"/>
</dbReference>
<evidence type="ECO:0000313" key="6">
    <source>
        <dbReference type="EMBL" id="CAL54649.1"/>
    </source>
</evidence>
<dbReference type="InterPro" id="IPR036919">
    <property type="entry name" value="Ribo_uL30_ferredoxin-like_sf"/>
</dbReference>
<dbReference type="InterPro" id="IPR016082">
    <property type="entry name" value="Ribosomal_uL30_ferredoxin-like"/>
</dbReference>
<evidence type="ECO:0000313" key="7">
    <source>
        <dbReference type="Proteomes" id="UP000009170"/>
    </source>
</evidence>
<gene>
    <name evidence="6" type="ORF">OT_ostta07g03885</name>
</gene>
<dbReference type="RefSeq" id="XP_003080482.1">
    <property type="nucleotide sequence ID" value="XM_003080434.1"/>
</dbReference>
<accession>Q014N0</accession>
<organism evidence="6 7">
    <name type="scientific">Ostreococcus tauri</name>
    <name type="common">Marine green alga</name>
    <dbReference type="NCBI Taxonomy" id="70448"/>
    <lineage>
        <taxon>Eukaryota</taxon>
        <taxon>Viridiplantae</taxon>
        <taxon>Chlorophyta</taxon>
        <taxon>Mamiellophyceae</taxon>
        <taxon>Mamiellales</taxon>
        <taxon>Bathycoccaceae</taxon>
        <taxon>Ostreococcus</taxon>
    </lineage>
</organism>
<dbReference type="OMA" id="QKEANHR"/>
<dbReference type="KEGG" id="ota:OT_ostta07g03885"/>
<evidence type="ECO:0000256" key="3">
    <source>
        <dbReference type="ARBA" id="ARBA00023274"/>
    </source>
</evidence>
<dbReference type="PANTHER" id="PTHR15892">
    <property type="entry name" value="MITOCHONDRIAL RIBOSOMAL PROTEIN L30"/>
    <property type="match status" value="1"/>
</dbReference>
<keyword evidence="7" id="KW-1185">Reference proteome</keyword>
<protein>
    <recommendedName>
        <fullName evidence="4">Large ribosomal subunit protein uL30m</fullName>
    </recommendedName>
</protein>
<dbReference type="InterPro" id="IPR005996">
    <property type="entry name" value="Ribosomal_uL30_bac-type"/>
</dbReference>
<dbReference type="Pfam" id="PF00327">
    <property type="entry name" value="Ribosomal_L30"/>
    <property type="match status" value="1"/>
</dbReference>
<dbReference type="GO" id="GO:0006412">
    <property type="term" value="P:translation"/>
    <property type="evidence" value="ECO:0007669"/>
    <property type="project" value="InterPro"/>
</dbReference>
<dbReference type="SUPFAM" id="SSF55129">
    <property type="entry name" value="Ribosomal protein L30p/L7e"/>
    <property type="match status" value="1"/>
</dbReference>
<dbReference type="CDD" id="cd01658">
    <property type="entry name" value="Ribosomal_L30"/>
    <property type="match status" value="1"/>
</dbReference>
<proteinExistence type="inferred from homology"/>
<dbReference type="InParanoid" id="Q014N0"/>
<name>Q014N0_OSTTA</name>
<dbReference type="GO" id="GO:0015934">
    <property type="term" value="C:large ribosomal subunit"/>
    <property type="evidence" value="ECO:0007669"/>
    <property type="project" value="InterPro"/>
</dbReference>
<evidence type="ECO:0000256" key="2">
    <source>
        <dbReference type="ARBA" id="ARBA00022980"/>
    </source>
</evidence>
<feature type="domain" description="Large ribosomal subunit protein uL30-like ferredoxin-like fold" evidence="5">
    <location>
        <begin position="6"/>
        <end position="56"/>
    </location>
</feature>
<dbReference type="OrthoDB" id="509901at2759"/>
<keyword evidence="3" id="KW-0687">Ribonucleoprotein</keyword>
<dbReference type="PANTHER" id="PTHR15892:SF2">
    <property type="entry name" value="LARGE RIBOSOMAL SUBUNIT PROTEIN UL30M"/>
    <property type="match status" value="1"/>
</dbReference>
<dbReference type="GO" id="GO:0003735">
    <property type="term" value="F:structural constituent of ribosome"/>
    <property type="evidence" value="ECO:0007669"/>
    <property type="project" value="InterPro"/>
</dbReference>
<dbReference type="GeneID" id="9836691"/>
<dbReference type="STRING" id="70448.Q014N0"/>
<sequence length="85" mass="9356">MSASHLLVTLRRGTAGKPKSVLSTLAALGLRRTRDAKIVPNDGGARGKLQQVKHLVRVETIEEAEKRLLEAQARRAVREPIRATH</sequence>
<reference evidence="6 7" key="2">
    <citation type="journal article" date="2014" name="BMC Genomics">
        <title>An improved genome of the model marine alga Ostreococcus tauri unfolds by assessing Illumina de novo assemblies.</title>
        <authorList>
            <person name="Blanc-Mathieu R."/>
            <person name="Verhelst B."/>
            <person name="Derelle E."/>
            <person name="Rombauts S."/>
            <person name="Bouget F.Y."/>
            <person name="Carre I."/>
            <person name="Chateau A."/>
            <person name="Eyre-Walker A."/>
            <person name="Grimsley N."/>
            <person name="Moreau H."/>
            <person name="Piegu B."/>
            <person name="Rivals E."/>
            <person name="Schackwitz W."/>
            <person name="Van de Peer Y."/>
            <person name="Piganeau G."/>
        </authorList>
    </citation>
    <scope>NUCLEOTIDE SEQUENCE [LARGE SCALE GENOMIC DNA]</scope>
    <source>
        <strain evidence="7">OTTH 0595 / CCAP 157/2 / RCC745</strain>
    </source>
</reference>
<comment type="similarity">
    <text evidence="1">Belongs to the universal ribosomal protein uL30 family.</text>
</comment>
<reference evidence="7" key="1">
    <citation type="journal article" date="2006" name="Proc. Natl. Acad. Sci. U.S.A.">
        <title>Genome analysis of the smallest free-living eukaryote Ostreococcus tauri unveils many unique features.</title>
        <authorList>
            <person name="Derelle E."/>
            <person name="Ferraz C."/>
            <person name="Rombauts S."/>
            <person name="Rouze P."/>
            <person name="Worden A.Z."/>
            <person name="Robbens S."/>
            <person name="Partensky F."/>
            <person name="Degroeve S."/>
            <person name="Echeynie S."/>
            <person name="Cooke R."/>
            <person name="Saeys Y."/>
            <person name="Wuyts J."/>
            <person name="Jabbari K."/>
            <person name="Bowler C."/>
            <person name="Panaud O."/>
            <person name="Piegu B."/>
            <person name="Ball S.G."/>
            <person name="Ral J.-P."/>
            <person name="Bouget F.-Y."/>
            <person name="Piganeau G."/>
            <person name="De Baets B."/>
            <person name="Picard A."/>
            <person name="Delseny M."/>
            <person name="Demaille J."/>
            <person name="Van de Peer Y."/>
            <person name="Moreau H."/>
        </authorList>
    </citation>
    <scope>NUCLEOTIDE SEQUENCE [LARGE SCALE GENOMIC DNA]</scope>
    <source>
        <strain evidence="7">OTTH 0595 / CCAP 157/2 / RCC745</strain>
    </source>
</reference>
<keyword evidence="2" id="KW-0689">Ribosomal protein</keyword>
<evidence type="ECO:0000256" key="4">
    <source>
        <dbReference type="ARBA" id="ARBA00035281"/>
    </source>
</evidence>
<evidence type="ECO:0000256" key="1">
    <source>
        <dbReference type="ARBA" id="ARBA00007594"/>
    </source>
</evidence>
<dbReference type="EMBL" id="CAID01000007">
    <property type="protein sequence ID" value="CAL54649.1"/>
    <property type="molecule type" value="Genomic_DNA"/>
</dbReference>
<dbReference type="FunCoup" id="Q014N0">
    <property type="interactions" value="142"/>
</dbReference>
<dbReference type="Proteomes" id="UP000009170">
    <property type="component" value="Unassembled WGS sequence"/>
</dbReference>
<dbReference type="AlphaFoldDB" id="Q014N0"/>
<evidence type="ECO:0000259" key="5">
    <source>
        <dbReference type="Pfam" id="PF00327"/>
    </source>
</evidence>
<comment type="caution">
    <text evidence="6">The sequence shown here is derived from an EMBL/GenBank/DDBJ whole genome shotgun (WGS) entry which is preliminary data.</text>
</comment>